<proteinExistence type="predicted"/>
<comment type="caution">
    <text evidence="1">The sequence shown here is derived from an EMBL/GenBank/DDBJ whole genome shotgun (WGS) entry which is preliminary data.</text>
</comment>
<dbReference type="EMBL" id="BARW01007664">
    <property type="protein sequence ID" value="GAI74683.1"/>
    <property type="molecule type" value="Genomic_DNA"/>
</dbReference>
<evidence type="ECO:0000313" key="1">
    <source>
        <dbReference type="EMBL" id="GAI74683.1"/>
    </source>
</evidence>
<accession>X1R2B4</accession>
<protein>
    <submittedName>
        <fullName evidence="1">Uncharacterized protein</fullName>
    </submittedName>
</protein>
<gene>
    <name evidence="1" type="ORF">S12H4_15889</name>
</gene>
<name>X1R2B4_9ZZZZ</name>
<reference evidence="1" key="1">
    <citation type="journal article" date="2014" name="Front. Microbiol.">
        <title>High frequency of phylogenetically diverse reductive dehalogenase-homologous genes in deep subseafloor sedimentary metagenomes.</title>
        <authorList>
            <person name="Kawai M."/>
            <person name="Futagami T."/>
            <person name="Toyoda A."/>
            <person name="Takaki Y."/>
            <person name="Nishi S."/>
            <person name="Hori S."/>
            <person name="Arai W."/>
            <person name="Tsubouchi T."/>
            <person name="Morono Y."/>
            <person name="Uchiyama I."/>
            <person name="Ito T."/>
            <person name="Fujiyama A."/>
            <person name="Inagaki F."/>
            <person name="Takami H."/>
        </authorList>
    </citation>
    <scope>NUCLEOTIDE SEQUENCE</scope>
    <source>
        <strain evidence="1">Expedition CK06-06</strain>
    </source>
</reference>
<dbReference type="AlphaFoldDB" id="X1R2B4"/>
<sequence length="390" mass="44714">MRNFPPSNYFHSSITIINPNYNELQTGKDLIVTNADSLLNYSEIQRKTIRCNTDKKIYTKRERATISVSLPEKSVFSPDGYCLSVVKTGTLDTNVYRIRFPVDKNADHPEFINYFPETKELSLSGKIVTGERKTPVTYARIHLAILGNKPGYFGSLIDNDGRFRFSLPRHTGIQDAFITVETNGDIPAEILIDNNFSTDFVQLPQQPFILSSKQSEVIREIMFNMQVEKIFRQPLVNIEPAEKKDSAFLDFFGNPLITIKTKDWVKLPTLEEFFFELIPTVILKKKKGKQYFTLIGDHSDLTVYKPLILLDHVPVIDIETILPLSPEKIDHIDIINTTYIRGYIHFGGIISITSREGDMAGIDIPRNSRLFNFKTFEPQQEIEFPDYSTN</sequence>
<feature type="non-terminal residue" evidence="1">
    <location>
        <position position="390"/>
    </location>
</feature>
<organism evidence="1">
    <name type="scientific">marine sediment metagenome</name>
    <dbReference type="NCBI Taxonomy" id="412755"/>
    <lineage>
        <taxon>unclassified sequences</taxon>
        <taxon>metagenomes</taxon>
        <taxon>ecological metagenomes</taxon>
    </lineage>
</organism>